<dbReference type="AlphaFoldDB" id="A0AAV4QBB0"/>
<proteinExistence type="predicted"/>
<reference evidence="1 2" key="1">
    <citation type="submission" date="2021-06" db="EMBL/GenBank/DDBJ databases">
        <title>Caerostris extrusa draft genome.</title>
        <authorList>
            <person name="Kono N."/>
            <person name="Arakawa K."/>
        </authorList>
    </citation>
    <scope>NUCLEOTIDE SEQUENCE [LARGE SCALE GENOMIC DNA]</scope>
</reference>
<sequence length="114" mass="12985">MKIVHFNNCSKVSVSCLLLYLYCYVQQYVFAVIRISVWFRDDYSSDVYGYLKILYRPFLENVSPITIRPINHSHCATDDTIRPVVLLPPLSSAPPIPRGANDTIKTFSSGEDPL</sequence>
<organism evidence="1 2">
    <name type="scientific">Caerostris extrusa</name>
    <name type="common">Bark spider</name>
    <name type="synonym">Caerostris bankana</name>
    <dbReference type="NCBI Taxonomy" id="172846"/>
    <lineage>
        <taxon>Eukaryota</taxon>
        <taxon>Metazoa</taxon>
        <taxon>Ecdysozoa</taxon>
        <taxon>Arthropoda</taxon>
        <taxon>Chelicerata</taxon>
        <taxon>Arachnida</taxon>
        <taxon>Araneae</taxon>
        <taxon>Araneomorphae</taxon>
        <taxon>Entelegynae</taxon>
        <taxon>Araneoidea</taxon>
        <taxon>Araneidae</taxon>
        <taxon>Caerostris</taxon>
    </lineage>
</organism>
<evidence type="ECO:0008006" key="3">
    <source>
        <dbReference type="Google" id="ProtNLM"/>
    </source>
</evidence>
<comment type="caution">
    <text evidence="1">The sequence shown here is derived from an EMBL/GenBank/DDBJ whole genome shotgun (WGS) entry which is preliminary data.</text>
</comment>
<evidence type="ECO:0000313" key="2">
    <source>
        <dbReference type="Proteomes" id="UP001054945"/>
    </source>
</evidence>
<protein>
    <recommendedName>
        <fullName evidence="3">Secreted protein</fullName>
    </recommendedName>
</protein>
<gene>
    <name evidence="1" type="ORF">CEXT_721261</name>
</gene>
<dbReference type="EMBL" id="BPLR01005854">
    <property type="protein sequence ID" value="GIY05507.1"/>
    <property type="molecule type" value="Genomic_DNA"/>
</dbReference>
<accession>A0AAV4QBB0</accession>
<name>A0AAV4QBB0_CAEEX</name>
<keyword evidence="2" id="KW-1185">Reference proteome</keyword>
<evidence type="ECO:0000313" key="1">
    <source>
        <dbReference type="EMBL" id="GIY05507.1"/>
    </source>
</evidence>
<dbReference type="Proteomes" id="UP001054945">
    <property type="component" value="Unassembled WGS sequence"/>
</dbReference>